<dbReference type="Proteomes" id="UP000254968">
    <property type="component" value="Unassembled WGS sequence"/>
</dbReference>
<sequence>MKILLLVGYEPTENILGIYCTHGTDMSRQAPKFEGRNFNAKMGFAFKSDAKPIVVPDYLEGKDKVAEKLSWLRSTVISELEAIKRDNSDKTIATIKYDGDINLGFPSSSIFSSFLLDGSVHQVFQDLGSSIELRAFSSTKEIVQEAKALFEQEFKENYNEAFTHPQLYVNVAGTKPPTFNVVTRRTSDSALVFANPKAVSHTATSLHSSLSLPNIIEEGDNLSKESMSESDIPATTTKVSDEDSVNKLGSALTKLSIFPSAPELESSTGEAAKEEKDHLATPMG</sequence>
<name>A0A378I9H4_9GAMM</name>
<keyword evidence="3" id="KW-1185">Reference proteome</keyword>
<reference evidence="2 3" key="1">
    <citation type="submission" date="2018-06" db="EMBL/GenBank/DDBJ databases">
        <authorList>
            <consortium name="Pathogen Informatics"/>
            <person name="Doyle S."/>
        </authorList>
    </citation>
    <scope>NUCLEOTIDE SEQUENCE [LARGE SCALE GENOMIC DNA]</scope>
    <source>
        <strain evidence="2 3">NCTC13315</strain>
    </source>
</reference>
<protein>
    <submittedName>
        <fullName evidence="2">Uncharacterized protein</fullName>
    </submittedName>
</protein>
<evidence type="ECO:0000313" key="2">
    <source>
        <dbReference type="EMBL" id="STX29034.1"/>
    </source>
</evidence>
<dbReference type="AlphaFoldDB" id="A0A378I9H4"/>
<feature type="region of interest" description="Disordered" evidence="1">
    <location>
        <begin position="222"/>
        <end position="244"/>
    </location>
</feature>
<gene>
    <name evidence="2" type="ORF">NCTC13315_01569</name>
</gene>
<dbReference type="EMBL" id="UGNV01000001">
    <property type="protein sequence ID" value="STX29034.1"/>
    <property type="molecule type" value="Genomic_DNA"/>
</dbReference>
<evidence type="ECO:0000256" key="1">
    <source>
        <dbReference type="SAM" id="MobiDB-lite"/>
    </source>
</evidence>
<evidence type="ECO:0000313" key="3">
    <source>
        <dbReference type="Proteomes" id="UP000254968"/>
    </source>
</evidence>
<proteinExistence type="predicted"/>
<feature type="compositionally biased region" description="Basic and acidic residues" evidence="1">
    <location>
        <begin position="271"/>
        <end position="284"/>
    </location>
</feature>
<accession>A0A378I9H4</accession>
<organism evidence="2 3">
    <name type="scientific">Legionella beliardensis</name>
    <dbReference type="NCBI Taxonomy" id="91822"/>
    <lineage>
        <taxon>Bacteria</taxon>
        <taxon>Pseudomonadati</taxon>
        <taxon>Pseudomonadota</taxon>
        <taxon>Gammaproteobacteria</taxon>
        <taxon>Legionellales</taxon>
        <taxon>Legionellaceae</taxon>
        <taxon>Legionella</taxon>
    </lineage>
</organism>
<feature type="region of interest" description="Disordered" evidence="1">
    <location>
        <begin position="259"/>
        <end position="284"/>
    </location>
</feature>